<reference evidence="1 2" key="1">
    <citation type="journal article" date="2011" name="Genome Biol.">
        <title>Comparative genome sequence analysis underscores mycoparasitism as the ancestral life style of Trichoderma.</title>
        <authorList>
            <person name="Kubicek C.P."/>
            <person name="Herrera-Estrella A."/>
            <person name="Seidl-Seiboth V."/>
            <person name="Martinez D.A."/>
            <person name="Druzhinina I.S."/>
            <person name="Thon M."/>
            <person name="Zeilinger S."/>
            <person name="Casas-Flores S."/>
            <person name="Horwitz B.A."/>
            <person name="Mukherjee P.K."/>
            <person name="Mukherjee M."/>
            <person name="Kredics L."/>
            <person name="Alcaraz L.D."/>
            <person name="Aerts A."/>
            <person name="Antal Z."/>
            <person name="Atanasova L."/>
            <person name="Cervantes-Badillo M.G."/>
            <person name="Challacombe J."/>
            <person name="Chertkov O."/>
            <person name="McCluskey K."/>
            <person name="Coulpier F."/>
            <person name="Deshpande N."/>
            <person name="von Doehren H."/>
            <person name="Ebbole D.J."/>
            <person name="Esquivel-Naranjo E.U."/>
            <person name="Fekete E."/>
            <person name="Flipphi M."/>
            <person name="Glaser F."/>
            <person name="Gomez-Rodriguez E.Y."/>
            <person name="Gruber S."/>
            <person name="Han C."/>
            <person name="Henrissat B."/>
            <person name="Hermosa R."/>
            <person name="Hernandez-Onate M."/>
            <person name="Karaffa L."/>
            <person name="Kosti I."/>
            <person name="Le Crom S."/>
            <person name="Lindquist E."/>
            <person name="Lucas S."/>
            <person name="Luebeck M."/>
            <person name="Luebeck P.S."/>
            <person name="Margeot A."/>
            <person name="Metz B."/>
            <person name="Misra M."/>
            <person name="Nevalainen H."/>
            <person name="Omann M."/>
            <person name="Packer N."/>
            <person name="Perrone G."/>
            <person name="Uresti-Rivera E.E."/>
            <person name="Salamov A."/>
            <person name="Schmoll M."/>
            <person name="Seiboth B."/>
            <person name="Shapiro H."/>
            <person name="Sukno S."/>
            <person name="Tamayo-Ramos J.A."/>
            <person name="Tisch D."/>
            <person name="Wiest A."/>
            <person name="Wilkinson H.H."/>
            <person name="Zhang M."/>
            <person name="Coutinho P.M."/>
            <person name="Kenerley C.M."/>
            <person name="Monte E."/>
            <person name="Baker S.E."/>
            <person name="Grigoriev I.V."/>
        </authorList>
    </citation>
    <scope>NUCLEOTIDE SEQUENCE [LARGE SCALE GENOMIC DNA]</scope>
    <source>
        <strain evidence="2">ATCC 20476 / IMI 206040</strain>
    </source>
</reference>
<dbReference type="STRING" id="452589.G9NEK1"/>
<dbReference type="HOGENOM" id="CLU_1906988_0_0_1"/>
<gene>
    <name evidence="1" type="ORF">TRIATDRAFT_303389</name>
</gene>
<dbReference type="GeneID" id="25782526"/>
<evidence type="ECO:0000313" key="2">
    <source>
        <dbReference type="Proteomes" id="UP000005426"/>
    </source>
</evidence>
<evidence type="ECO:0000313" key="1">
    <source>
        <dbReference type="EMBL" id="EHK50899.1"/>
    </source>
</evidence>
<dbReference type="eggNOG" id="ENOG502RM5U">
    <property type="taxonomic scope" value="Eukaryota"/>
</dbReference>
<organism evidence="1 2">
    <name type="scientific">Hypocrea atroviridis (strain ATCC 20476 / IMI 206040)</name>
    <name type="common">Trichoderma atroviride</name>
    <dbReference type="NCBI Taxonomy" id="452589"/>
    <lineage>
        <taxon>Eukaryota</taxon>
        <taxon>Fungi</taxon>
        <taxon>Dikarya</taxon>
        <taxon>Ascomycota</taxon>
        <taxon>Pezizomycotina</taxon>
        <taxon>Sordariomycetes</taxon>
        <taxon>Hypocreomycetidae</taxon>
        <taxon>Hypocreales</taxon>
        <taxon>Hypocreaceae</taxon>
        <taxon>Trichoderma</taxon>
    </lineage>
</organism>
<dbReference type="OrthoDB" id="3261222at2759"/>
<name>G9NEK1_HYPAI</name>
<protein>
    <submittedName>
        <fullName evidence="1">Uncharacterized protein</fullName>
    </submittedName>
</protein>
<proteinExistence type="predicted"/>
<dbReference type="AlphaFoldDB" id="G9NEK1"/>
<comment type="caution">
    <text evidence="1">The sequence shown here is derived from an EMBL/GenBank/DDBJ whole genome shotgun (WGS) entry which is preliminary data.</text>
</comment>
<dbReference type="EMBL" id="ABDG02000012">
    <property type="protein sequence ID" value="EHK50899.1"/>
    <property type="molecule type" value="Genomic_DNA"/>
</dbReference>
<sequence>MDLTTTGRIDVYVEKINQALTNAINHLVSKRYPCKSTWTYKSQSQQEPQPFREAISSTDSHQAALRWAKAAQLMAKPADLPYCPDFQYNGKCAKDGLEKSIMYMDAIYGPGNTSQPWPINPDLPDNLDCSVPS</sequence>
<keyword evidence="2" id="KW-1185">Reference proteome</keyword>
<dbReference type="KEGG" id="tatv:25782526"/>
<accession>G9NEK1</accession>
<dbReference type="RefSeq" id="XP_013949056.1">
    <property type="nucleotide sequence ID" value="XM_014093581.1"/>
</dbReference>
<dbReference type="Proteomes" id="UP000005426">
    <property type="component" value="Unassembled WGS sequence"/>
</dbReference>